<feature type="transmembrane region" description="Helical" evidence="1">
    <location>
        <begin position="53"/>
        <end position="78"/>
    </location>
</feature>
<accession>A0A437M6V7</accession>
<keyword evidence="1" id="KW-1133">Transmembrane helix</keyword>
<reference evidence="2 3" key="1">
    <citation type="submission" date="2019-01" db="EMBL/GenBank/DDBJ databases">
        <authorList>
            <person name="Chen W.-M."/>
        </authorList>
    </citation>
    <scope>NUCLEOTIDE SEQUENCE [LARGE SCALE GENOMIC DNA]</scope>
    <source>
        <strain evidence="2 3">CCP-7</strain>
    </source>
</reference>
<evidence type="ECO:0000313" key="3">
    <source>
        <dbReference type="Proteomes" id="UP000282971"/>
    </source>
</evidence>
<dbReference type="OrthoDB" id="9803142at2"/>
<evidence type="ECO:0000256" key="1">
    <source>
        <dbReference type="SAM" id="Phobius"/>
    </source>
</evidence>
<proteinExistence type="predicted"/>
<comment type="caution">
    <text evidence="2">The sequence shown here is derived from an EMBL/GenBank/DDBJ whole genome shotgun (WGS) entry which is preliminary data.</text>
</comment>
<gene>
    <name evidence="2" type="ORF">EOD43_04925</name>
</gene>
<keyword evidence="1" id="KW-0472">Membrane</keyword>
<dbReference type="EMBL" id="SACN01000001">
    <property type="protein sequence ID" value="RVT93234.1"/>
    <property type="molecule type" value="Genomic_DNA"/>
</dbReference>
<feature type="transmembrane region" description="Helical" evidence="1">
    <location>
        <begin position="12"/>
        <end position="32"/>
    </location>
</feature>
<sequence length="226" mass="25012">MGNIWQPIQKPVLAAVGAVLLASLGWLTKTALDEARAAYGWEVLPIIGSALTLFRIATLGIAGAACAVAFGSVVWWYFQLEDGEIIPTATNFSGGPIGRPPREAKRTYLATTVRPHDIFVRMNDRTPMQITSLVKPYIGKWMRLRGTVAVVMDVKYEILVTLQAGISVTLSFRAKDWRDRFFGVNEGDEITFSGQIMQIASSMLIFRHCEIIDEDRDDVIPLLPGN</sequence>
<dbReference type="RefSeq" id="WP_127741634.1">
    <property type="nucleotide sequence ID" value="NZ_SACN01000001.1"/>
</dbReference>
<name>A0A437M6V7_9SPHN</name>
<dbReference type="Proteomes" id="UP000282971">
    <property type="component" value="Unassembled WGS sequence"/>
</dbReference>
<keyword evidence="1" id="KW-0812">Transmembrane</keyword>
<dbReference type="AlphaFoldDB" id="A0A437M6V7"/>
<keyword evidence="3" id="KW-1185">Reference proteome</keyword>
<organism evidence="2 3">
    <name type="scientific">Sphingomonas crocodyli</name>
    <dbReference type="NCBI Taxonomy" id="1979270"/>
    <lineage>
        <taxon>Bacteria</taxon>
        <taxon>Pseudomonadati</taxon>
        <taxon>Pseudomonadota</taxon>
        <taxon>Alphaproteobacteria</taxon>
        <taxon>Sphingomonadales</taxon>
        <taxon>Sphingomonadaceae</taxon>
        <taxon>Sphingomonas</taxon>
    </lineage>
</organism>
<evidence type="ECO:0000313" key="2">
    <source>
        <dbReference type="EMBL" id="RVT93234.1"/>
    </source>
</evidence>
<protein>
    <submittedName>
        <fullName evidence="2">Uncharacterized protein</fullName>
    </submittedName>
</protein>